<dbReference type="AlphaFoldDB" id="A0A8K0CFG1"/>
<feature type="non-terminal residue" evidence="1">
    <location>
        <position position="1"/>
    </location>
</feature>
<gene>
    <name evidence="1" type="ORF">ILUMI_19814</name>
</gene>
<sequence length="81" mass="8864">KKHKITIRPVSTIQSAYYTPAQYVQYSMNQDSYVNATAPGWSVTNLDAPTTNGINIRQPAAGAIIIPRDPIIHAQNGNNLI</sequence>
<dbReference type="OrthoDB" id="10460066at2759"/>
<evidence type="ECO:0000313" key="2">
    <source>
        <dbReference type="Proteomes" id="UP000801492"/>
    </source>
</evidence>
<dbReference type="EMBL" id="VTPC01087959">
    <property type="protein sequence ID" value="KAF2886359.1"/>
    <property type="molecule type" value="Genomic_DNA"/>
</dbReference>
<dbReference type="Proteomes" id="UP000801492">
    <property type="component" value="Unassembled WGS sequence"/>
</dbReference>
<accession>A0A8K0CFG1</accession>
<proteinExistence type="predicted"/>
<keyword evidence="2" id="KW-1185">Reference proteome</keyword>
<name>A0A8K0CFG1_IGNLU</name>
<organism evidence="1 2">
    <name type="scientific">Ignelater luminosus</name>
    <name type="common">Cucubano</name>
    <name type="synonym">Pyrophorus luminosus</name>
    <dbReference type="NCBI Taxonomy" id="2038154"/>
    <lineage>
        <taxon>Eukaryota</taxon>
        <taxon>Metazoa</taxon>
        <taxon>Ecdysozoa</taxon>
        <taxon>Arthropoda</taxon>
        <taxon>Hexapoda</taxon>
        <taxon>Insecta</taxon>
        <taxon>Pterygota</taxon>
        <taxon>Neoptera</taxon>
        <taxon>Endopterygota</taxon>
        <taxon>Coleoptera</taxon>
        <taxon>Polyphaga</taxon>
        <taxon>Elateriformia</taxon>
        <taxon>Elateroidea</taxon>
        <taxon>Elateridae</taxon>
        <taxon>Agrypninae</taxon>
        <taxon>Pyrophorini</taxon>
        <taxon>Ignelater</taxon>
    </lineage>
</organism>
<comment type="caution">
    <text evidence="1">The sequence shown here is derived from an EMBL/GenBank/DDBJ whole genome shotgun (WGS) entry which is preliminary data.</text>
</comment>
<protein>
    <submittedName>
        <fullName evidence="1">Uncharacterized protein</fullName>
    </submittedName>
</protein>
<evidence type="ECO:0000313" key="1">
    <source>
        <dbReference type="EMBL" id="KAF2886359.1"/>
    </source>
</evidence>
<reference evidence="1" key="1">
    <citation type="submission" date="2019-08" db="EMBL/GenBank/DDBJ databases">
        <title>The genome of the North American firefly Photinus pyralis.</title>
        <authorList>
            <consortium name="Photinus pyralis genome working group"/>
            <person name="Fallon T.R."/>
            <person name="Sander Lower S.E."/>
            <person name="Weng J.-K."/>
        </authorList>
    </citation>
    <scope>NUCLEOTIDE SEQUENCE</scope>
    <source>
        <strain evidence="1">TRF0915ILg1</strain>
        <tissue evidence="1">Whole body</tissue>
    </source>
</reference>